<organism evidence="1">
    <name type="scientific">Aeromonas caviae</name>
    <name type="common">Aeromonas punctata</name>
    <dbReference type="NCBI Taxonomy" id="648"/>
    <lineage>
        <taxon>Bacteria</taxon>
        <taxon>Pseudomonadati</taxon>
        <taxon>Pseudomonadota</taxon>
        <taxon>Gammaproteobacteria</taxon>
        <taxon>Aeromonadales</taxon>
        <taxon>Aeromonadaceae</taxon>
        <taxon>Aeromonas</taxon>
    </lineage>
</organism>
<gene>
    <name evidence="1" type="ORF">JC965_22875</name>
</gene>
<name>A0A7T3X2B6_AERCA</name>
<protein>
    <submittedName>
        <fullName evidence="1">Uncharacterized protein</fullName>
    </submittedName>
</protein>
<proteinExistence type="predicted"/>
<evidence type="ECO:0000313" key="1">
    <source>
        <dbReference type="EMBL" id="QQA60758.1"/>
    </source>
</evidence>
<sequence length="182" mass="20201">MSELSLFDAIGEGKNATQDYLDTLSRALLRHHQLVKAIRIHGRYVPESLPMPGLPVLVAIFSHTNTYTLHQLPSNQIGQLVLSIARFSGQAIHDLDNGIFEEIWNMGDSSFTTDSAEQAVYWLPLPERWIALEGTQVALHDKDHPVFKLLSVTARNTGPVLDICDGVVSLALESEWDGEWAA</sequence>
<dbReference type="EMBL" id="CP065937">
    <property type="protein sequence ID" value="QQA60758.1"/>
    <property type="molecule type" value="Genomic_DNA"/>
</dbReference>
<accession>A0A7T3X2B6</accession>
<reference evidence="1" key="1">
    <citation type="submission" date="2020-12" db="EMBL/GenBank/DDBJ databases">
        <title>GES Beta-lactamases isolated from hospital effluents in Brazil.</title>
        <authorList>
            <person name="Conte D."/>
            <person name="Mesa D."/>
            <person name="Palmeiro J.K."/>
            <person name="Dalla-Costa L.M."/>
        </authorList>
    </citation>
    <scope>NUCLEOTIDE SEQUENCE [LARGE SCALE GENOMIC DNA]</scope>
    <source>
        <strain evidence="1">Aero21</strain>
    </source>
</reference>
<dbReference type="AlphaFoldDB" id="A0A7T3X2B6"/>